<dbReference type="RefSeq" id="WP_082306094.1">
    <property type="nucleotide sequence ID" value="NZ_CADILD010000002.1"/>
</dbReference>
<name>A0A6S7DDQ8_9BURK</name>
<dbReference type="GO" id="GO:0006355">
    <property type="term" value="P:regulation of DNA-templated transcription"/>
    <property type="evidence" value="ECO:0007669"/>
    <property type="project" value="InterPro"/>
</dbReference>
<evidence type="ECO:0000313" key="1">
    <source>
        <dbReference type="EMBL" id="CAB3889414.1"/>
    </source>
</evidence>
<dbReference type="InterPro" id="IPR035069">
    <property type="entry name" value="TTHA1013/TTHA0281-like"/>
</dbReference>
<accession>A0A6S7DDQ8</accession>
<proteinExistence type="predicted"/>
<dbReference type="InterPro" id="IPR008651">
    <property type="entry name" value="Uncharacterised_HicB"/>
</dbReference>
<evidence type="ECO:0008006" key="3">
    <source>
        <dbReference type="Google" id="ProtNLM"/>
    </source>
</evidence>
<reference evidence="1 2" key="1">
    <citation type="submission" date="2020-04" db="EMBL/GenBank/DDBJ databases">
        <authorList>
            <person name="De Canck E."/>
        </authorList>
    </citation>
    <scope>NUCLEOTIDE SEQUENCE [LARGE SCALE GENOMIC DNA]</scope>
    <source>
        <strain evidence="1 2">LMG 1861</strain>
    </source>
</reference>
<sequence length="179" mass="20158">MNNDLLEHRGYFGSVQYSAEDDCLYGKVEFIDDLVLYDGESAPAIRTAFQEAVDSYLLTCAERGVDPNTTWKGTFNVRVGTDLHRRAAIAARRRQQSLNDLIKDAVTRFLEQEESPPFAADAASQLKAIDDVMRERLAQSTAFTVTTLNTIWQASQPATEHALHTEKKLSILWHESSKH</sequence>
<evidence type="ECO:0000313" key="2">
    <source>
        <dbReference type="Proteomes" id="UP000494105"/>
    </source>
</evidence>
<organism evidence="1 2">
    <name type="scientific">Achromobacter piechaudii</name>
    <dbReference type="NCBI Taxonomy" id="72556"/>
    <lineage>
        <taxon>Bacteria</taxon>
        <taxon>Pseudomonadati</taxon>
        <taxon>Pseudomonadota</taxon>
        <taxon>Betaproteobacteria</taxon>
        <taxon>Burkholderiales</taxon>
        <taxon>Alcaligenaceae</taxon>
        <taxon>Achromobacter</taxon>
    </lineage>
</organism>
<dbReference type="EMBL" id="CADILD010000002">
    <property type="protein sequence ID" value="CAB3889414.1"/>
    <property type="molecule type" value="Genomic_DNA"/>
</dbReference>
<protein>
    <recommendedName>
        <fullName evidence="3">HicB family protein</fullName>
    </recommendedName>
</protein>
<dbReference type="Proteomes" id="UP000494105">
    <property type="component" value="Unassembled WGS sequence"/>
</dbReference>
<dbReference type="SUPFAM" id="SSF47598">
    <property type="entry name" value="Ribbon-helix-helix"/>
    <property type="match status" value="1"/>
</dbReference>
<dbReference type="Pfam" id="PF05534">
    <property type="entry name" value="HicB"/>
    <property type="match status" value="1"/>
</dbReference>
<dbReference type="InterPro" id="IPR010985">
    <property type="entry name" value="Ribbon_hlx_hlx"/>
</dbReference>
<gene>
    <name evidence="1" type="ORF">LMG1861_03721</name>
</gene>
<dbReference type="SUPFAM" id="SSF143100">
    <property type="entry name" value="TTHA1013/TTHA0281-like"/>
    <property type="match status" value="1"/>
</dbReference>
<dbReference type="AlphaFoldDB" id="A0A6S7DDQ8"/>